<dbReference type="Proteomes" id="UP001447188">
    <property type="component" value="Unassembled WGS sequence"/>
</dbReference>
<gene>
    <name evidence="2" type="ORF">Q9L58_002965</name>
</gene>
<proteinExistence type="predicted"/>
<comment type="caution">
    <text evidence="2">The sequence shown here is derived from an EMBL/GenBank/DDBJ whole genome shotgun (WGS) entry which is preliminary data.</text>
</comment>
<feature type="region of interest" description="Disordered" evidence="1">
    <location>
        <begin position="1"/>
        <end position="63"/>
    </location>
</feature>
<reference evidence="2 3" key="1">
    <citation type="submission" date="2024-02" db="EMBL/GenBank/DDBJ databases">
        <title>Discinaceae phylogenomics.</title>
        <authorList>
            <person name="Dirks A.C."/>
            <person name="James T.Y."/>
        </authorList>
    </citation>
    <scope>NUCLEOTIDE SEQUENCE [LARGE SCALE GENOMIC DNA]</scope>
    <source>
        <strain evidence="2 3">ACD0624</strain>
    </source>
</reference>
<accession>A0ABR3GQ26</accession>
<name>A0ABR3GQ26_9PEZI</name>
<keyword evidence="3" id="KW-1185">Reference proteome</keyword>
<feature type="compositionally biased region" description="Low complexity" evidence="1">
    <location>
        <begin position="10"/>
        <end position="25"/>
    </location>
</feature>
<evidence type="ECO:0000256" key="1">
    <source>
        <dbReference type="SAM" id="MobiDB-lite"/>
    </source>
</evidence>
<sequence>MFTTTPHPLSRATSSSSVTSHQSGTIKEHWNDLPASMVSPPMRSLTSTPIRSLTPTPLSSAPSSCEEIDEVEEEFPSLLDTLFAGTPTTLPERERKMLHEKVLKSLPAITPQQKREVVEIVRRLLHERSLGKKEAKEAVVAFMMRERGVAGWAGAVRRGVESVVLE</sequence>
<dbReference type="EMBL" id="JBBBZM010000027">
    <property type="protein sequence ID" value="KAL0638029.1"/>
    <property type="molecule type" value="Genomic_DNA"/>
</dbReference>
<organism evidence="2 3">
    <name type="scientific">Discina gigas</name>
    <dbReference type="NCBI Taxonomy" id="1032678"/>
    <lineage>
        <taxon>Eukaryota</taxon>
        <taxon>Fungi</taxon>
        <taxon>Dikarya</taxon>
        <taxon>Ascomycota</taxon>
        <taxon>Pezizomycotina</taxon>
        <taxon>Pezizomycetes</taxon>
        <taxon>Pezizales</taxon>
        <taxon>Discinaceae</taxon>
        <taxon>Discina</taxon>
    </lineage>
</organism>
<feature type="compositionally biased region" description="Low complexity" evidence="1">
    <location>
        <begin position="52"/>
        <end position="63"/>
    </location>
</feature>
<evidence type="ECO:0000313" key="2">
    <source>
        <dbReference type="EMBL" id="KAL0638029.1"/>
    </source>
</evidence>
<protein>
    <submittedName>
        <fullName evidence="2">Uncharacterized protein</fullName>
    </submittedName>
</protein>
<evidence type="ECO:0000313" key="3">
    <source>
        <dbReference type="Proteomes" id="UP001447188"/>
    </source>
</evidence>